<keyword evidence="1" id="KW-1133">Transmembrane helix</keyword>
<name>A0A2Z4G6Q7_9BACT</name>
<dbReference type="OrthoDB" id="675847at2"/>
<organism evidence="2 3">
    <name type="scientific">Arcticibacterium luteifluviistationis</name>
    <dbReference type="NCBI Taxonomy" id="1784714"/>
    <lineage>
        <taxon>Bacteria</taxon>
        <taxon>Pseudomonadati</taxon>
        <taxon>Bacteroidota</taxon>
        <taxon>Cytophagia</taxon>
        <taxon>Cytophagales</taxon>
        <taxon>Leadbetterellaceae</taxon>
        <taxon>Arcticibacterium</taxon>
    </lineage>
</organism>
<accession>A0A2Z4G6Q7</accession>
<feature type="transmembrane region" description="Helical" evidence="1">
    <location>
        <begin position="125"/>
        <end position="144"/>
    </location>
</feature>
<feature type="transmembrane region" description="Helical" evidence="1">
    <location>
        <begin position="156"/>
        <end position="178"/>
    </location>
</feature>
<sequence>MNPEIPEYVSIIFILTTLYTIWLFKRAFKPNQITLVILYVWLGLQGFLANSGFYQDTTSLPPKFGLALIPTLILIAYIFLSPKGKKFMDKLDPESLYWIHTVRIPIEIVLWMLFVASQIPEAMTFRGRNFDIIAGLTAPLIIFYGIRKPIIDKNRLLLWNVLCLFLLLNIVVMAILSIDSPLQTMSFEMPNKGIIQFPYVWLASFIVPTVLFSHLVSIRHLLKK</sequence>
<keyword evidence="1" id="KW-0472">Membrane</keyword>
<gene>
    <name evidence="2" type="ORF">DJ013_00985</name>
</gene>
<reference evidence="2 3" key="1">
    <citation type="submission" date="2018-05" db="EMBL/GenBank/DDBJ databases">
        <title>Complete genome sequence of Arcticibacterium luteifluviistationis SM1504T, a cytophagaceae bacterium isolated from Arctic surface seawater.</title>
        <authorList>
            <person name="Li Y."/>
            <person name="Qin Q.-L."/>
        </authorList>
    </citation>
    <scope>NUCLEOTIDE SEQUENCE [LARGE SCALE GENOMIC DNA]</scope>
    <source>
        <strain evidence="2 3">SM1504</strain>
    </source>
</reference>
<protein>
    <submittedName>
        <fullName evidence="2">Uncharacterized protein</fullName>
    </submittedName>
</protein>
<dbReference type="AlphaFoldDB" id="A0A2Z4G6Q7"/>
<keyword evidence="3" id="KW-1185">Reference proteome</keyword>
<keyword evidence="1" id="KW-0812">Transmembrane</keyword>
<feature type="transmembrane region" description="Helical" evidence="1">
    <location>
        <begin position="36"/>
        <end position="54"/>
    </location>
</feature>
<dbReference type="EMBL" id="CP029480">
    <property type="protein sequence ID" value="AWV96832.1"/>
    <property type="molecule type" value="Genomic_DNA"/>
</dbReference>
<dbReference type="RefSeq" id="WP_111369934.1">
    <property type="nucleotide sequence ID" value="NZ_CP029480.1"/>
</dbReference>
<dbReference type="Proteomes" id="UP000249873">
    <property type="component" value="Chromosome"/>
</dbReference>
<feature type="transmembrane region" description="Helical" evidence="1">
    <location>
        <begin position="6"/>
        <end position="24"/>
    </location>
</feature>
<evidence type="ECO:0000256" key="1">
    <source>
        <dbReference type="SAM" id="Phobius"/>
    </source>
</evidence>
<feature type="transmembrane region" description="Helical" evidence="1">
    <location>
        <begin position="101"/>
        <end position="119"/>
    </location>
</feature>
<feature type="transmembrane region" description="Helical" evidence="1">
    <location>
        <begin position="198"/>
        <end position="218"/>
    </location>
</feature>
<evidence type="ECO:0000313" key="2">
    <source>
        <dbReference type="EMBL" id="AWV96832.1"/>
    </source>
</evidence>
<evidence type="ECO:0000313" key="3">
    <source>
        <dbReference type="Proteomes" id="UP000249873"/>
    </source>
</evidence>
<dbReference type="KEGG" id="als:DJ013_00985"/>
<feature type="transmembrane region" description="Helical" evidence="1">
    <location>
        <begin position="60"/>
        <end position="80"/>
    </location>
</feature>
<proteinExistence type="predicted"/>